<dbReference type="AlphaFoldDB" id="A0A7W9ASN3"/>
<organism evidence="1 2">
    <name type="scientific">Sphingomonas yantingensis</name>
    <dbReference type="NCBI Taxonomy" id="1241761"/>
    <lineage>
        <taxon>Bacteria</taxon>
        <taxon>Pseudomonadati</taxon>
        <taxon>Pseudomonadota</taxon>
        <taxon>Alphaproteobacteria</taxon>
        <taxon>Sphingomonadales</taxon>
        <taxon>Sphingomonadaceae</taxon>
        <taxon>Sphingomonas</taxon>
    </lineage>
</organism>
<dbReference type="RefSeq" id="WP_184030528.1">
    <property type="nucleotide sequence ID" value="NZ_JACIJJ010000006.1"/>
</dbReference>
<name>A0A7W9ASN3_9SPHN</name>
<keyword evidence="2" id="KW-1185">Reference proteome</keyword>
<proteinExistence type="predicted"/>
<evidence type="ECO:0000313" key="1">
    <source>
        <dbReference type="EMBL" id="MBB5699857.1"/>
    </source>
</evidence>
<dbReference type="EMBL" id="JACIJJ010000006">
    <property type="protein sequence ID" value="MBB5699857.1"/>
    <property type="molecule type" value="Genomic_DNA"/>
</dbReference>
<accession>A0A7W9ASN3</accession>
<comment type="caution">
    <text evidence="1">The sequence shown here is derived from an EMBL/GenBank/DDBJ whole genome shotgun (WGS) entry which is preliminary data.</text>
</comment>
<sequence length="114" mass="11755">MSLRAFPLFRLVRTATIVVLAVMMLVRLGPLCETMAMAATPIASAAMDCANTPGHVPIKKIPPSACATPCAAMPGETVAHVEPMLFVPLSPWAVAHTGLLGLTSAPATPPPQTA</sequence>
<protein>
    <submittedName>
        <fullName evidence="1">Uncharacterized protein</fullName>
    </submittedName>
</protein>
<dbReference type="Proteomes" id="UP000557739">
    <property type="component" value="Unassembled WGS sequence"/>
</dbReference>
<gene>
    <name evidence="1" type="ORF">FHR19_003234</name>
</gene>
<evidence type="ECO:0000313" key="2">
    <source>
        <dbReference type="Proteomes" id="UP000557739"/>
    </source>
</evidence>
<reference evidence="1 2" key="1">
    <citation type="submission" date="2020-08" db="EMBL/GenBank/DDBJ databases">
        <title>Genomic Encyclopedia of Type Strains, Phase IV (KMG-IV): sequencing the most valuable type-strain genomes for metagenomic binning, comparative biology and taxonomic classification.</title>
        <authorList>
            <person name="Goeker M."/>
        </authorList>
    </citation>
    <scope>NUCLEOTIDE SEQUENCE [LARGE SCALE GENOMIC DNA]</scope>
    <source>
        <strain evidence="1 2">DSM 27244</strain>
    </source>
</reference>